<comment type="cofactor">
    <cofactor evidence="2">
        <name>Mg(2+)</name>
        <dbReference type="ChEBI" id="CHEBI:18420"/>
    </cofactor>
</comment>
<dbReference type="KEGG" id="acru:HHL28_07110"/>
<comment type="similarity">
    <text evidence="1">Belongs to the inositol monophosphatase superfamily.</text>
</comment>
<dbReference type="SUPFAM" id="SSF56655">
    <property type="entry name" value="Carbohydrate phosphatase"/>
    <property type="match status" value="1"/>
</dbReference>
<dbReference type="GO" id="GO:0046872">
    <property type="term" value="F:metal ion binding"/>
    <property type="evidence" value="ECO:0007669"/>
    <property type="project" value="UniProtKB-KW"/>
</dbReference>
<name>A0A858R6J1_9PROT</name>
<evidence type="ECO:0000313" key="3">
    <source>
        <dbReference type="EMBL" id="QJE72892.1"/>
    </source>
</evidence>
<dbReference type="Gene3D" id="3.40.190.80">
    <property type="match status" value="1"/>
</dbReference>
<proteinExistence type="inferred from homology"/>
<keyword evidence="4" id="KW-1185">Reference proteome</keyword>
<evidence type="ECO:0000313" key="4">
    <source>
        <dbReference type="Proteomes" id="UP000501891"/>
    </source>
</evidence>
<dbReference type="GO" id="GO:0006020">
    <property type="term" value="P:inositol metabolic process"/>
    <property type="evidence" value="ECO:0007669"/>
    <property type="project" value="TreeGrafter"/>
</dbReference>
<keyword evidence="2" id="KW-0460">Magnesium</keyword>
<dbReference type="GO" id="GO:0007165">
    <property type="term" value="P:signal transduction"/>
    <property type="evidence" value="ECO:0007669"/>
    <property type="project" value="TreeGrafter"/>
</dbReference>
<accession>A0A858R6J1</accession>
<feature type="binding site" evidence="2">
    <location>
        <position position="68"/>
    </location>
    <ligand>
        <name>Mg(2+)</name>
        <dbReference type="ChEBI" id="CHEBI:18420"/>
        <label>1</label>
        <note>catalytic</note>
    </ligand>
</feature>
<dbReference type="EMBL" id="CP051775">
    <property type="protein sequence ID" value="QJE72892.1"/>
    <property type="molecule type" value="Genomic_DNA"/>
</dbReference>
<dbReference type="PRINTS" id="PR00377">
    <property type="entry name" value="IMPHPHTASES"/>
</dbReference>
<dbReference type="Pfam" id="PF00459">
    <property type="entry name" value="Inositol_P"/>
    <property type="match status" value="1"/>
</dbReference>
<sequence>MIPDIDAVSRIVREVSDAEIMPRFRNLAEGEIKEKGPGDLVTVADEAAEKALTRRLSDLLPGSLVVGEEAYAGDQGVLDRLSGDQPVWIIDPVDGTHNFAGGKPIFGTLLALAVKGQTVAGWIHDPNSGRMATAVRGEGAWMAGRRLTVLPPAPPSEMTGAMPTKFCDPERRELLESRRPRLGPTYNLFCAAHEYLKLALGEGHFSMYHRTMPWDHAAGVLVHGEAGGYSAKLDGSPYAPTDRGGGILMAPDRASWLALRDVLLAEEGP</sequence>
<organism evidence="3 4">
    <name type="scientific">Aerophototrophica crusticola</name>
    <dbReference type="NCBI Taxonomy" id="1709002"/>
    <lineage>
        <taxon>Bacteria</taxon>
        <taxon>Pseudomonadati</taxon>
        <taxon>Pseudomonadota</taxon>
        <taxon>Alphaproteobacteria</taxon>
        <taxon>Rhodospirillales</taxon>
        <taxon>Rhodospirillaceae</taxon>
        <taxon>Aerophototrophica</taxon>
    </lineage>
</organism>
<dbReference type="GO" id="GO:0008934">
    <property type="term" value="F:inositol monophosphate 1-phosphatase activity"/>
    <property type="evidence" value="ECO:0007669"/>
    <property type="project" value="TreeGrafter"/>
</dbReference>
<reference evidence="3" key="1">
    <citation type="submission" date="2020-04" db="EMBL/GenBank/DDBJ databases">
        <title>A desert anoxygenic phototrophic bacterium fixes CO2 using RubisCO under aerobic conditions.</title>
        <authorList>
            <person name="Tang K."/>
        </authorList>
    </citation>
    <scope>NUCLEOTIDE SEQUENCE [LARGE SCALE GENOMIC DNA]</scope>
    <source>
        <strain evidence="3">MIMtkB3</strain>
    </source>
</reference>
<feature type="binding site" evidence="2">
    <location>
        <position position="215"/>
    </location>
    <ligand>
        <name>Mg(2+)</name>
        <dbReference type="ChEBI" id="CHEBI:18420"/>
        <label>1</label>
        <note>catalytic</note>
    </ligand>
</feature>
<feature type="binding site" evidence="2">
    <location>
        <position position="94"/>
    </location>
    <ligand>
        <name>Mg(2+)</name>
        <dbReference type="ChEBI" id="CHEBI:18420"/>
        <label>1</label>
        <note>catalytic</note>
    </ligand>
</feature>
<evidence type="ECO:0000256" key="1">
    <source>
        <dbReference type="ARBA" id="ARBA00009759"/>
    </source>
</evidence>
<dbReference type="PANTHER" id="PTHR20854">
    <property type="entry name" value="INOSITOL MONOPHOSPHATASE"/>
    <property type="match status" value="1"/>
</dbReference>
<dbReference type="InterPro" id="IPR000760">
    <property type="entry name" value="Inositol_monophosphatase-like"/>
</dbReference>
<protein>
    <submittedName>
        <fullName evidence="3">Inositol monophosphatase</fullName>
    </submittedName>
</protein>
<dbReference type="Gene3D" id="3.30.540.10">
    <property type="entry name" value="Fructose-1,6-Bisphosphatase, subunit A, domain 1"/>
    <property type="match status" value="1"/>
</dbReference>
<evidence type="ECO:0000256" key="2">
    <source>
        <dbReference type="PIRSR" id="PIRSR600760-2"/>
    </source>
</evidence>
<dbReference type="Proteomes" id="UP000501891">
    <property type="component" value="Chromosome"/>
</dbReference>
<gene>
    <name evidence="3" type="ORF">HHL28_07110</name>
</gene>
<feature type="binding site" evidence="2">
    <location>
        <position position="91"/>
    </location>
    <ligand>
        <name>Mg(2+)</name>
        <dbReference type="ChEBI" id="CHEBI:18420"/>
        <label>1</label>
        <note>catalytic</note>
    </ligand>
</feature>
<dbReference type="PANTHER" id="PTHR20854:SF4">
    <property type="entry name" value="INOSITOL-1-MONOPHOSPHATASE-RELATED"/>
    <property type="match status" value="1"/>
</dbReference>
<dbReference type="AlphaFoldDB" id="A0A858R6J1"/>
<keyword evidence="2" id="KW-0479">Metal-binding</keyword>